<dbReference type="InterPro" id="IPR039422">
    <property type="entry name" value="MarR/SlyA-like"/>
</dbReference>
<reference evidence="3" key="1">
    <citation type="submission" date="2016-10" db="EMBL/GenBank/DDBJ databases">
        <authorList>
            <person name="Varghese N."/>
            <person name="Submissions S."/>
        </authorList>
    </citation>
    <scope>NUCLEOTIDE SEQUENCE [LARGE SCALE GENOMIC DNA]</scope>
    <source>
        <strain evidence="3">DSM 21772</strain>
    </source>
</reference>
<dbReference type="GO" id="GO:0003677">
    <property type="term" value="F:DNA binding"/>
    <property type="evidence" value="ECO:0007669"/>
    <property type="project" value="UniProtKB-KW"/>
</dbReference>
<keyword evidence="3" id="KW-1185">Reference proteome</keyword>
<organism evidence="2 3">
    <name type="scientific">Microterricola viridarii</name>
    <dbReference type="NCBI Taxonomy" id="412690"/>
    <lineage>
        <taxon>Bacteria</taxon>
        <taxon>Bacillati</taxon>
        <taxon>Actinomycetota</taxon>
        <taxon>Actinomycetes</taxon>
        <taxon>Micrococcales</taxon>
        <taxon>Microbacteriaceae</taxon>
        <taxon>Microterricola</taxon>
    </lineage>
</organism>
<dbReference type="SUPFAM" id="SSF46785">
    <property type="entry name" value="Winged helix' DNA-binding domain"/>
    <property type="match status" value="1"/>
</dbReference>
<protein>
    <submittedName>
        <fullName evidence="2">DNA-binding transcriptional regulator, MarR family</fullName>
    </submittedName>
</protein>
<dbReference type="OrthoDB" id="9154853at2"/>
<sequence length="168" mass="17320">MPDSPAPSGSFPAGSLPYGSEPLAALLSVFTRWGSGGFIHALAENAAAGAGELDATSIVAVTTLAREGAMRPSALAERLRVGASNVSKISARLAALGLVQKVADPADSRASLLQLTPQGEAVMASLVEAGDRMMAEILADWPSADRAELGRLLARFERDAARYTLGTD</sequence>
<keyword evidence="2" id="KW-0238">DNA-binding</keyword>
<dbReference type="PANTHER" id="PTHR33164:SF57">
    <property type="entry name" value="MARR-FAMILY TRANSCRIPTIONAL REGULATOR"/>
    <property type="match status" value="1"/>
</dbReference>
<dbReference type="PRINTS" id="PR00598">
    <property type="entry name" value="HTHMARR"/>
</dbReference>
<dbReference type="RefSeq" id="WP_083362532.1">
    <property type="nucleotide sequence ID" value="NZ_LT629742.1"/>
</dbReference>
<dbReference type="SMART" id="SM00347">
    <property type="entry name" value="HTH_MARR"/>
    <property type="match status" value="1"/>
</dbReference>
<dbReference type="Gene3D" id="1.10.10.10">
    <property type="entry name" value="Winged helix-like DNA-binding domain superfamily/Winged helix DNA-binding domain"/>
    <property type="match status" value="1"/>
</dbReference>
<dbReference type="InterPro" id="IPR036388">
    <property type="entry name" value="WH-like_DNA-bd_sf"/>
</dbReference>
<dbReference type="STRING" id="412690.SAMN04489834_0379"/>
<dbReference type="GO" id="GO:0003700">
    <property type="term" value="F:DNA-binding transcription factor activity"/>
    <property type="evidence" value="ECO:0007669"/>
    <property type="project" value="InterPro"/>
</dbReference>
<evidence type="ECO:0000313" key="3">
    <source>
        <dbReference type="Proteomes" id="UP000181956"/>
    </source>
</evidence>
<dbReference type="EMBL" id="LT629742">
    <property type="protein sequence ID" value="SDR85147.1"/>
    <property type="molecule type" value="Genomic_DNA"/>
</dbReference>
<dbReference type="AlphaFoldDB" id="A0A1H1MER2"/>
<feature type="domain" description="HTH marR-type" evidence="1">
    <location>
        <begin position="20"/>
        <end position="158"/>
    </location>
</feature>
<name>A0A1H1MER2_9MICO</name>
<gene>
    <name evidence="2" type="ORF">SAMN04489834_0379</name>
</gene>
<evidence type="ECO:0000313" key="2">
    <source>
        <dbReference type="EMBL" id="SDR85147.1"/>
    </source>
</evidence>
<dbReference type="GO" id="GO:0006950">
    <property type="term" value="P:response to stress"/>
    <property type="evidence" value="ECO:0007669"/>
    <property type="project" value="TreeGrafter"/>
</dbReference>
<dbReference type="PANTHER" id="PTHR33164">
    <property type="entry name" value="TRANSCRIPTIONAL REGULATOR, MARR FAMILY"/>
    <property type="match status" value="1"/>
</dbReference>
<accession>A0A1H1MER2</accession>
<proteinExistence type="predicted"/>
<dbReference type="InterPro" id="IPR000835">
    <property type="entry name" value="HTH_MarR-typ"/>
</dbReference>
<dbReference type="PROSITE" id="PS50995">
    <property type="entry name" value="HTH_MARR_2"/>
    <property type="match status" value="1"/>
</dbReference>
<dbReference type="InterPro" id="IPR036390">
    <property type="entry name" value="WH_DNA-bd_sf"/>
</dbReference>
<dbReference type="Proteomes" id="UP000181956">
    <property type="component" value="Chromosome I"/>
</dbReference>
<evidence type="ECO:0000259" key="1">
    <source>
        <dbReference type="PROSITE" id="PS50995"/>
    </source>
</evidence>
<dbReference type="Pfam" id="PF01047">
    <property type="entry name" value="MarR"/>
    <property type="match status" value="1"/>
</dbReference>